<dbReference type="InterPro" id="IPR001853">
    <property type="entry name" value="DSBA-like_thioredoxin_dom"/>
</dbReference>
<dbReference type="SUPFAM" id="SSF52833">
    <property type="entry name" value="Thioredoxin-like"/>
    <property type="match status" value="1"/>
</dbReference>
<keyword evidence="3" id="KW-1015">Disulfide bond</keyword>
<dbReference type="EMBL" id="JBHUMP010000021">
    <property type="protein sequence ID" value="MFD2741296.1"/>
    <property type="molecule type" value="Genomic_DNA"/>
</dbReference>
<protein>
    <submittedName>
        <fullName evidence="7">DsbA family protein</fullName>
    </submittedName>
</protein>
<evidence type="ECO:0000313" key="7">
    <source>
        <dbReference type="EMBL" id="MFD2741296.1"/>
    </source>
</evidence>
<evidence type="ECO:0000256" key="3">
    <source>
        <dbReference type="ARBA" id="ARBA00023157"/>
    </source>
</evidence>
<dbReference type="PANTHER" id="PTHR13887">
    <property type="entry name" value="GLUTATHIONE S-TRANSFERASE KAPPA"/>
    <property type="match status" value="1"/>
</dbReference>
<accession>A0ABW5U7X1</accession>
<evidence type="ECO:0000313" key="8">
    <source>
        <dbReference type="Proteomes" id="UP001597474"/>
    </source>
</evidence>
<dbReference type="Gene3D" id="3.40.30.10">
    <property type="entry name" value="Glutaredoxin"/>
    <property type="match status" value="1"/>
</dbReference>
<keyword evidence="8" id="KW-1185">Reference proteome</keyword>
<dbReference type="PROSITE" id="PS51352">
    <property type="entry name" value="THIOREDOXIN_2"/>
    <property type="match status" value="1"/>
</dbReference>
<dbReference type="Pfam" id="PF18312">
    <property type="entry name" value="ScsC_N"/>
    <property type="match status" value="1"/>
</dbReference>
<name>A0ABW5U7X1_9RHOB</name>
<dbReference type="PANTHER" id="PTHR13887:SF14">
    <property type="entry name" value="DISULFIDE BOND FORMATION PROTEIN D"/>
    <property type="match status" value="1"/>
</dbReference>
<gene>
    <name evidence="7" type="ORF">ACFSUD_17090</name>
</gene>
<feature type="chain" id="PRO_5045615997" evidence="5">
    <location>
        <begin position="33"/>
        <end position="259"/>
    </location>
</feature>
<sequence>MSRRLSAPVLATGLALGLTSGFGLTTPSVAQAMDLTELTDAERAQFRAEVRSYLMDNPEVIMEAVDQLQRREAEAQAEADHSLVSDNQEAIFNDGYSWVGGNPEGDITLVEFLDYRCGYCKKAHEEVAKLLETDGNIRLIVKEFPILGEQSMLASRFAVATKQVSGDDSYRALNDALMAFNGDITMESLRRLAKTFGLDFDAIAAKMDSEAVTREITETRELAQRLRISGTPTFVMQGEMLRGYLPYDQMRDLVDEKRG</sequence>
<dbReference type="CDD" id="cd03023">
    <property type="entry name" value="DsbA_Com1_like"/>
    <property type="match status" value="1"/>
</dbReference>
<dbReference type="Pfam" id="PF01323">
    <property type="entry name" value="DSBA"/>
    <property type="match status" value="1"/>
</dbReference>
<dbReference type="Proteomes" id="UP001597474">
    <property type="component" value="Unassembled WGS sequence"/>
</dbReference>
<evidence type="ECO:0000256" key="5">
    <source>
        <dbReference type="SAM" id="SignalP"/>
    </source>
</evidence>
<evidence type="ECO:0000256" key="1">
    <source>
        <dbReference type="ARBA" id="ARBA00022729"/>
    </source>
</evidence>
<comment type="caution">
    <text evidence="7">The sequence shown here is derived from an EMBL/GenBank/DDBJ whole genome shotgun (WGS) entry which is preliminary data.</text>
</comment>
<evidence type="ECO:0000256" key="2">
    <source>
        <dbReference type="ARBA" id="ARBA00023002"/>
    </source>
</evidence>
<feature type="domain" description="Thioredoxin" evidence="6">
    <location>
        <begin position="62"/>
        <end position="259"/>
    </location>
</feature>
<keyword evidence="1 5" id="KW-0732">Signal</keyword>
<keyword evidence="4" id="KW-0676">Redox-active center</keyword>
<reference evidence="8" key="1">
    <citation type="journal article" date="2019" name="Int. J. Syst. Evol. Microbiol.">
        <title>The Global Catalogue of Microorganisms (GCM) 10K type strain sequencing project: providing services to taxonomists for standard genome sequencing and annotation.</title>
        <authorList>
            <consortium name="The Broad Institute Genomics Platform"/>
            <consortium name="The Broad Institute Genome Sequencing Center for Infectious Disease"/>
            <person name="Wu L."/>
            <person name="Ma J."/>
        </authorList>
    </citation>
    <scope>NUCLEOTIDE SEQUENCE [LARGE SCALE GENOMIC DNA]</scope>
    <source>
        <strain evidence="8">TISTR 2562</strain>
    </source>
</reference>
<dbReference type="RefSeq" id="WP_386375723.1">
    <property type="nucleotide sequence ID" value="NZ_JBHUMP010000021.1"/>
</dbReference>
<dbReference type="InterPro" id="IPR036249">
    <property type="entry name" value="Thioredoxin-like_sf"/>
</dbReference>
<organism evidence="7 8">
    <name type="scientific">Sulfitobacter aestuarii</name>
    <dbReference type="NCBI Taxonomy" id="2161676"/>
    <lineage>
        <taxon>Bacteria</taxon>
        <taxon>Pseudomonadati</taxon>
        <taxon>Pseudomonadota</taxon>
        <taxon>Alphaproteobacteria</taxon>
        <taxon>Rhodobacterales</taxon>
        <taxon>Roseobacteraceae</taxon>
        <taxon>Sulfitobacter</taxon>
    </lineage>
</organism>
<evidence type="ECO:0000259" key="6">
    <source>
        <dbReference type="PROSITE" id="PS51352"/>
    </source>
</evidence>
<feature type="signal peptide" evidence="5">
    <location>
        <begin position="1"/>
        <end position="32"/>
    </location>
</feature>
<evidence type="ECO:0000256" key="4">
    <source>
        <dbReference type="ARBA" id="ARBA00023284"/>
    </source>
</evidence>
<dbReference type="InterPro" id="IPR013766">
    <property type="entry name" value="Thioredoxin_domain"/>
</dbReference>
<dbReference type="InterPro" id="IPR041205">
    <property type="entry name" value="ScsC_N"/>
</dbReference>
<proteinExistence type="predicted"/>
<keyword evidence="2" id="KW-0560">Oxidoreductase</keyword>